<dbReference type="Gene3D" id="3.40.50.150">
    <property type="entry name" value="Vaccinia Virus protein VP39"/>
    <property type="match status" value="1"/>
</dbReference>
<dbReference type="GO" id="GO:0032259">
    <property type="term" value="P:methylation"/>
    <property type="evidence" value="ECO:0007669"/>
    <property type="project" value="UniProtKB-KW"/>
</dbReference>
<keyword evidence="3" id="KW-1185">Reference proteome</keyword>
<comment type="caution">
    <text evidence="2">The sequence shown here is derived from an EMBL/GenBank/DDBJ whole genome shotgun (WGS) entry which is preliminary data.</text>
</comment>
<dbReference type="Proteomes" id="UP000523447">
    <property type="component" value="Unassembled WGS sequence"/>
</dbReference>
<dbReference type="GO" id="GO:0008168">
    <property type="term" value="F:methyltransferase activity"/>
    <property type="evidence" value="ECO:0007669"/>
    <property type="project" value="UniProtKB-KW"/>
</dbReference>
<dbReference type="EMBL" id="JAAXPE010000013">
    <property type="protein sequence ID" value="NKY86895.1"/>
    <property type="molecule type" value="Genomic_DNA"/>
</dbReference>
<dbReference type="InterPro" id="IPR029063">
    <property type="entry name" value="SAM-dependent_MTases_sf"/>
</dbReference>
<name>A0A7X6LYB9_9NOCA</name>
<dbReference type="SUPFAM" id="SSF53335">
    <property type="entry name" value="S-adenosyl-L-methionine-dependent methyltransferases"/>
    <property type="match status" value="1"/>
</dbReference>
<dbReference type="InterPro" id="IPR006764">
    <property type="entry name" value="SAM_dep_MeTrfase_SAV2177_type"/>
</dbReference>
<keyword evidence="2" id="KW-0489">Methyltransferase</keyword>
<sequence length="280" mass="30552">MDPLTGSHDRHADPVAPPGIDVTTPHPARRYDYWLGGVDNFEADRASAEAVAEAFPSVQIAALENRAFLRRVVGYLAAEAGIRQFLDLGAGLPTAGNVHEIAQAVAPESRIVYVDNDPIVALHARSLLDSAPEGATRYLEADARRPETILTHPDLLATLDLSHPVALIMLAVMHFLPDDDRPYDVVEQLIEALAPGSYLVMSHATSDHLSEEDLADSERANKRSGIPFRLRSTVEFSRFFTGLELVEPGIVSIINWPTESHRAHPRPEAVSMLGAVARKP</sequence>
<dbReference type="RefSeq" id="WP_051031594.1">
    <property type="nucleotide sequence ID" value="NZ_CAWPHS010000005.1"/>
</dbReference>
<dbReference type="CDD" id="cd02440">
    <property type="entry name" value="AdoMet_MTases"/>
    <property type="match status" value="1"/>
</dbReference>
<accession>A0A7X6LYB9</accession>
<protein>
    <submittedName>
        <fullName evidence="2">SAM-dependent methyltransferase</fullName>
    </submittedName>
</protein>
<keyword evidence="2" id="KW-0808">Transferase</keyword>
<organism evidence="2 3">
    <name type="scientific">Nocardia veterana</name>
    <dbReference type="NCBI Taxonomy" id="132249"/>
    <lineage>
        <taxon>Bacteria</taxon>
        <taxon>Bacillati</taxon>
        <taxon>Actinomycetota</taxon>
        <taxon>Actinomycetes</taxon>
        <taxon>Mycobacteriales</taxon>
        <taxon>Nocardiaceae</taxon>
        <taxon>Nocardia</taxon>
    </lineage>
</organism>
<proteinExistence type="predicted"/>
<evidence type="ECO:0000313" key="3">
    <source>
        <dbReference type="Proteomes" id="UP000523447"/>
    </source>
</evidence>
<evidence type="ECO:0000313" key="2">
    <source>
        <dbReference type="EMBL" id="NKY86895.1"/>
    </source>
</evidence>
<evidence type="ECO:0000256" key="1">
    <source>
        <dbReference type="SAM" id="MobiDB-lite"/>
    </source>
</evidence>
<dbReference type="PIRSF" id="PIRSF017393">
    <property type="entry name" value="MTase_SAV2177"/>
    <property type="match status" value="1"/>
</dbReference>
<reference evidence="2 3" key="1">
    <citation type="submission" date="2020-04" db="EMBL/GenBank/DDBJ databases">
        <title>MicrobeNet Type strains.</title>
        <authorList>
            <person name="Nicholson A.C."/>
        </authorList>
    </citation>
    <scope>NUCLEOTIDE SEQUENCE [LARGE SCALE GENOMIC DNA]</scope>
    <source>
        <strain evidence="2 3">DSM 44445</strain>
    </source>
</reference>
<dbReference type="AlphaFoldDB" id="A0A7X6LYB9"/>
<gene>
    <name evidence="2" type="ORF">HGA07_14780</name>
</gene>
<dbReference type="Pfam" id="PF04672">
    <property type="entry name" value="Methyltransf_19"/>
    <property type="match status" value="1"/>
</dbReference>
<feature type="region of interest" description="Disordered" evidence="1">
    <location>
        <begin position="1"/>
        <end position="24"/>
    </location>
</feature>